<keyword evidence="5" id="KW-0597">Phosphoprotein</keyword>
<keyword evidence="13" id="KW-1015">Disulfide bond</keyword>
<evidence type="ECO:0000256" key="1">
    <source>
        <dbReference type="ARBA" id="ARBA00004251"/>
    </source>
</evidence>
<keyword evidence="10" id="KW-0965">Cell junction</keyword>
<feature type="domain" description="Ig-like" evidence="19">
    <location>
        <begin position="316"/>
        <end position="377"/>
    </location>
</feature>
<accession>A0ABM5FNV6</accession>
<dbReference type="CDD" id="cd00096">
    <property type="entry name" value="Ig"/>
    <property type="match status" value="1"/>
</dbReference>
<feature type="domain" description="Ig-like" evidence="19">
    <location>
        <begin position="226"/>
        <end position="308"/>
    </location>
</feature>
<dbReference type="Gene3D" id="2.60.40.10">
    <property type="entry name" value="Immunoglobulins"/>
    <property type="match status" value="6"/>
</dbReference>
<evidence type="ECO:0000256" key="2">
    <source>
        <dbReference type="ARBA" id="ARBA00004282"/>
    </source>
</evidence>
<dbReference type="PANTHER" id="PTHR11481">
    <property type="entry name" value="IMMUNOGLOBULIN FC RECEPTOR"/>
    <property type="match status" value="1"/>
</dbReference>
<evidence type="ECO:0000313" key="21">
    <source>
        <dbReference type="RefSeq" id="XP_072847098.1"/>
    </source>
</evidence>
<dbReference type="InterPro" id="IPR036179">
    <property type="entry name" value="Ig-like_dom_sf"/>
</dbReference>
<evidence type="ECO:0000256" key="16">
    <source>
        <dbReference type="ARBA" id="ARBA00049765"/>
    </source>
</evidence>
<evidence type="ECO:0000259" key="19">
    <source>
        <dbReference type="PROSITE" id="PS50835"/>
    </source>
</evidence>
<dbReference type="InterPro" id="IPR007110">
    <property type="entry name" value="Ig-like_dom"/>
</dbReference>
<dbReference type="RefSeq" id="XP_072847098.1">
    <property type="nucleotide sequence ID" value="XM_072990997.1"/>
</dbReference>
<dbReference type="InterPro" id="IPR003599">
    <property type="entry name" value="Ig_sub"/>
</dbReference>
<feature type="transmembrane region" description="Helical" evidence="18">
    <location>
        <begin position="590"/>
        <end position="613"/>
    </location>
</feature>
<keyword evidence="11 18" id="KW-1133">Transmembrane helix</keyword>
<keyword evidence="15" id="KW-0393">Immunoglobulin domain</keyword>
<evidence type="ECO:0000313" key="20">
    <source>
        <dbReference type="Proteomes" id="UP001652642"/>
    </source>
</evidence>
<evidence type="ECO:0000256" key="13">
    <source>
        <dbReference type="ARBA" id="ARBA00023157"/>
    </source>
</evidence>
<keyword evidence="4" id="KW-1003">Cell membrane</keyword>
<gene>
    <name evidence="21" type="primary">PECAM1</name>
</gene>
<organism evidence="20 21">
    <name type="scientific">Pogona vitticeps</name>
    <name type="common">central bearded dragon</name>
    <dbReference type="NCBI Taxonomy" id="103695"/>
    <lineage>
        <taxon>Eukaryota</taxon>
        <taxon>Metazoa</taxon>
        <taxon>Chordata</taxon>
        <taxon>Craniata</taxon>
        <taxon>Vertebrata</taxon>
        <taxon>Euteleostomi</taxon>
        <taxon>Lepidosauria</taxon>
        <taxon>Squamata</taxon>
        <taxon>Bifurcata</taxon>
        <taxon>Unidentata</taxon>
        <taxon>Episquamata</taxon>
        <taxon>Toxicofera</taxon>
        <taxon>Iguania</taxon>
        <taxon>Acrodonta</taxon>
        <taxon>Agamidae</taxon>
        <taxon>Amphibolurinae</taxon>
        <taxon>Pogona</taxon>
    </lineage>
</organism>
<evidence type="ECO:0000256" key="10">
    <source>
        <dbReference type="ARBA" id="ARBA00022949"/>
    </source>
</evidence>
<reference evidence="20" key="1">
    <citation type="submission" date="2025-05" db="UniProtKB">
        <authorList>
            <consortium name="RefSeq"/>
        </authorList>
    </citation>
    <scope>NUCLEOTIDE SEQUENCE [LARGE SCALE GENOMIC DNA]</scope>
</reference>
<keyword evidence="7" id="KW-0732">Signal</keyword>
<name>A0ABM5FNV6_9SAUR</name>
<evidence type="ECO:0000256" key="17">
    <source>
        <dbReference type="SAM" id="MobiDB-lite"/>
    </source>
</evidence>
<dbReference type="PROSITE" id="PS50835">
    <property type="entry name" value="IG_LIKE"/>
    <property type="match status" value="4"/>
</dbReference>
<keyword evidence="12 18" id="KW-0472">Membrane</keyword>
<evidence type="ECO:0000256" key="5">
    <source>
        <dbReference type="ARBA" id="ARBA00022553"/>
    </source>
</evidence>
<feature type="domain" description="Ig-like" evidence="19">
    <location>
        <begin position="25"/>
        <end position="116"/>
    </location>
</feature>
<dbReference type="GeneID" id="110073374"/>
<keyword evidence="9" id="KW-0130">Cell adhesion</keyword>
<feature type="domain" description="Ig-like" evidence="19">
    <location>
        <begin position="490"/>
        <end position="579"/>
    </location>
</feature>
<feature type="compositionally biased region" description="Polar residues" evidence="17">
    <location>
        <begin position="721"/>
        <end position="741"/>
    </location>
</feature>
<comment type="subcellular location">
    <subcellularLocation>
        <location evidence="2">Cell junction</location>
    </subcellularLocation>
    <subcellularLocation>
        <location evidence="1">Cell membrane</location>
        <topology evidence="1">Single-pass type I membrane protein</topology>
    </subcellularLocation>
    <subcellularLocation>
        <location evidence="3">Membrane raft</location>
    </subcellularLocation>
</comment>
<evidence type="ECO:0000256" key="3">
    <source>
        <dbReference type="ARBA" id="ARBA00004285"/>
    </source>
</evidence>
<evidence type="ECO:0000256" key="15">
    <source>
        <dbReference type="ARBA" id="ARBA00023319"/>
    </source>
</evidence>
<reference evidence="21" key="2">
    <citation type="submission" date="2025-08" db="UniProtKB">
        <authorList>
            <consortium name="RefSeq"/>
        </authorList>
    </citation>
    <scope>IDENTIFICATION</scope>
</reference>
<keyword evidence="20" id="KW-1185">Reference proteome</keyword>
<keyword evidence="14" id="KW-0325">Glycoprotein</keyword>
<dbReference type="Proteomes" id="UP001652642">
    <property type="component" value="Chromosome 2"/>
</dbReference>
<dbReference type="SUPFAM" id="SSF48726">
    <property type="entry name" value="Immunoglobulin"/>
    <property type="match status" value="5"/>
</dbReference>
<dbReference type="Pfam" id="PF17736">
    <property type="entry name" value="Ig_C17orf99"/>
    <property type="match status" value="1"/>
</dbReference>
<protein>
    <recommendedName>
        <fullName evidence="16">Platelet endothelial cell adhesion molecule</fullName>
    </recommendedName>
</protein>
<dbReference type="PANTHER" id="PTHR11481:SF5">
    <property type="entry name" value="PLATELET ENDOTHELIAL CELL ADHESION MOLECULE"/>
    <property type="match status" value="1"/>
</dbReference>
<dbReference type="InterPro" id="IPR040878">
    <property type="entry name" value="IL-40-like_Ig"/>
</dbReference>
<keyword evidence="6 18" id="KW-0812">Transmembrane</keyword>
<sequence>MFWDHVTNLLYCWKLQAQENVFTINKVTLRADPSNQVQNGRQITLKCSADISKSYHFRLNYTFSFSKSDKILFNSTSDKEEAQYTILKARYSDSGQYECSLRVEGKVKSSEPVTITVKGIMKPQLTVQKAEVMEGEKVSLRCEIPEEDPPFYFTIFKIPHSSNPLKKNKSREAVSKNFAEFEFPIDAGDKILHFECTVGMASMRGIETSEPSNKVLVTVIEPFSIPKITIQPPQNITEGDRIDIKCTTVLAPQSPIEIIIQKDKTILNSTKGKETATYSKIATMADNGDYTCKAELGSVSKINTVNVAVAELFSKPKMVRDKTHFDENSRFQVQCRVNGPLPIKVSLMKNGKVLVNGSNYSKKAEVADSGNYVCKAEAKGIVKQSDPVLLEVYAPVSRPVLSQPVSQVAVLGKHFVLYCSSLYGTPPITYTLYQGNITIKNEMIGQSNLTAKFEVQATTRHPPQEYWCTAKNGHSVAQRSRALNITVIAPVVNITLTKQPDGDVEDGGDFVLFCEVRSGSFPIEFTFFRENHVTFLYKKKVNENKAHWHKTGLTSQDGGKYFCRADNQAKLSLKSNTVTVSIVLASWKKMLIVTIIMLLLLGAAIAIALRWWCRKKAKARGDFVELDRKQATISTSEKLTSGQNNEGEFYYGSDYNEDGEKNHIDSNENNTGPDLENAEVEYTEVEVSVPDPYRAPVTKKNETVYTEIRKAINDAGENRHSAPSSYRAQSDLQIQPMFTSQ</sequence>
<evidence type="ECO:0000256" key="12">
    <source>
        <dbReference type="ARBA" id="ARBA00023136"/>
    </source>
</evidence>
<proteinExistence type="predicted"/>
<evidence type="ECO:0000256" key="9">
    <source>
        <dbReference type="ARBA" id="ARBA00022889"/>
    </source>
</evidence>
<keyword evidence="8" id="KW-0677">Repeat</keyword>
<evidence type="ECO:0000256" key="4">
    <source>
        <dbReference type="ARBA" id="ARBA00022475"/>
    </source>
</evidence>
<evidence type="ECO:0000256" key="8">
    <source>
        <dbReference type="ARBA" id="ARBA00022737"/>
    </source>
</evidence>
<evidence type="ECO:0000256" key="11">
    <source>
        <dbReference type="ARBA" id="ARBA00022989"/>
    </source>
</evidence>
<feature type="region of interest" description="Disordered" evidence="17">
    <location>
        <begin position="714"/>
        <end position="741"/>
    </location>
</feature>
<dbReference type="InterPro" id="IPR013783">
    <property type="entry name" value="Ig-like_fold"/>
</dbReference>
<evidence type="ECO:0000256" key="14">
    <source>
        <dbReference type="ARBA" id="ARBA00023180"/>
    </source>
</evidence>
<dbReference type="InterPro" id="IPR050488">
    <property type="entry name" value="Ig_Fc_receptor"/>
</dbReference>
<evidence type="ECO:0000256" key="6">
    <source>
        <dbReference type="ARBA" id="ARBA00022692"/>
    </source>
</evidence>
<dbReference type="Pfam" id="PF13895">
    <property type="entry name" value="Ig_2"/>
    <property type="match status" value="3"/>
</dbReference>
<evidence type="ECO:0000256" key="7">
    <source>
        <dbReference type="ARBA" id="ARBA00022729"/>
    </source>
</evidence>
<evidence type="ECO:0000256" key="18">
    <source>
        <dbReference type="SAM" id="Phobius"/>
    </source>
</evidence>
<dbReference type="SMART" id="SM00409">
    <property type="entry name" value="IG"/>
    <property type="match status" value="5"/>
</dbReference>